<evidence type="ECO:0000313" key="1">
    <source>
        <dbReference type="EMBL" id="KPQ43609.1"/>
    </source>
</evidence>
<name>A0A0P8AGS9_9EURY</name>
<dbReference type="Proteomes" id="UP000050360">
    <property type="component" value="Unassembled WGS sequence"/>
</dbReference>
<comment type="caution">
    <text evidence="1">The sequence shown here is derived from an EMBL/GenBank/DDBJ whole genome shotgun (WGS) entry which is preliminary data.</text>
</comment>
<reference evidence="1 2" key="1">
    <citation type="submission" date="2015-09" db="EMBL/GenBank/DDBJ databases">
        <title>A metagenomics-based metabolic model of nitrate-dependent anaerobic oxidation of methane by Methanoperedens-like archaea.</title>
        <authorList>
            <person name="Arshad A."/>
            <person name="Speth D.R."/>
            <person name="De Graaf R.M."/>
            <person name="Op Den Camp H.J."/>
            <person name="Jetten M.S."/>
            <person name="Welte C.U."/>
        </authorList>
    </citation>
    <scope>NUCLEOTIDE SEQUENCE [LARGE SCALE GENOMIC DNA]</scope>
</reference>
<evidence type="ECO:0000313" key="2">
    <source>
        <dbReference type="Proteomes" id="UP000050360"/>
    </source>
</evidence>
<sequence length="65" mass="7435">MNTELKPLKTFAQSERESLMKQFHDVAAHPPQTDPFSHAGAQAWQEWTESCRAYENLLFSMGVPL</sequence>
<protein>
    <submittedName>
        <fullName evidence="1">Uncharacterized protein</fullName>
    </submittedName>
</protein>
<proteinExistence type="predicted"/>
<accession>A0A0P8AGS9</accession>
<dbReference type="AlphaFoldDB" id="A0A0P8AGS9"/>
<organism evidence="1 2">
    <name type="scientific">Candidatus Methanoperedens nitratireducens</name>
    <dbReference type="NCBI Taxonomy" id="1392998"/>
    <lineage>
        <taxon>Archaea</taxon>
        <taxon>Methanobacteriati</taxon>
        <taxon>Methanobacteriota</taxon>
        <taxon>Stenosarchaea group</taxon>
        <taxon>Methanomicrobia</taxon>
        <taxon>Methanosarcinales</taxon>
        <taxon>ANME-2 cluster</taxon>
        <taxon>Candidatus Methanoperedentaceae</taxon>
        <taxon>Candidatus Methanoperedens</taxon>
    </lineage>
</organism>
<dbReference type="EMBL" id="LKCM01000137">
    <property type="protein sequence ID" value="KPQ43609.1"/>
    <property type="molecule type" value="Genomic_DNA"/>
</dbReference>
<gene>
    <name evidence="1" type="ORF">MPEBLZ_01792</name>
</gene>